<keyword evidence="2 3" id="KW-0479">Metal-binding</keyword>
<dbReference type="PANTHER" id="PTHR13799">
    <property type="entry name" value="NGG1 INTERACTING FACTOR 3"/>
    <property type="match status" value="1"/>
</dbReference>
<feature type="binding site" evidence="3">
    <location>
        <position position="218"/>
    </location>
    <ligand>
        <name>a divalent metal cation</name>
        <dbReference type="ChEBI" id="CHEBI:60240"/>
        <label>1</label>
    </ligand>
</feature>
<dbReference type="Proteomes" id="UP000032809">
    <property type="component" value="Chromosome I"/>
</dbReference>
<dbReference type="GO" id="GO:0046872">
    <property type="term" value="F:metal ion binding"/>
    <property type="evidence" value="ECO:0007669"/>
    <property type="project" value="UniProtKB-KW"/>
</dbReference>
<dbReference type="PANTHER" id="PTHR13799:SF14">
    <property type="entry name" value="GTP CYCLOHYDROLASE 1 TYPE 2 HOMOLOG"/>
    <property type="match status" value="1"/>
</dbReference>
<proteinExistence type="inferred from homology"/>
<evidence type="ECO:0000313" key="4">
    <source>
        <dbReference type="EMBL" id="CEP77411.1"/>
    </source>
</evidence>
<sequence length="246" mass="28067">MMAINIFELENFLNSILKPWDYDDFCHNGIQIEGAHTINKIAVGVSFNEEFISTAIKENCDLLLVHHGIFGKDFFELKGYLKRRVEKVIKNNLTLMAYHLPLDGHEEYGNNVSILKSLNLNIKEKVDVTFIGEYEDPILFMDFHKQVEKLFNPQPLLVYQNNKFVKTVGVCSGGGSSFLESVENKIDTFITGEVKEQTRNIVAEMGINFINAGHYSTEVFGIKNIGDLIRNSFGIEVEFIDIYNEI</sequence>
<evidence type="ECO:0000256" key="3">
    <source>
        <dbReference type="PIRSR" id="PIRSR602678-1"/>
    </source>
</evidence>
<dbReference type="InterPro" id="IPR002678">
    <property type="entry name" value="DUF34/NIF3"/>
</dbReference>
<dbReference type="NCBIfam" id="TIGR00486">
    <property type="entry name" value="YbgI_SA1388"/>
    <property type="match status" value="1"/>
</dbReference>
<dbReference type="Gene3D" id="3.40.1390.30">
    <property type="entry name" value="NIF3 (NGG1p interacting factor 3)-like"/>
    <property type="match status" value="2"/>
</dbReference>
<dbReference type="Pfam" id="PF01784">
    <property type="entry name" value="DUF34_NIF3"/>
    <property type="match status" value="1"/>
</dbReference>
<dbReference type="GO" id="GO:0005737">
    <property type="term" value="C:cytoplasm"/>
    <property type="evidence" value="ECO:0007669"/>
    <property type="project" value="TreeGrafter"/>
</dbReference>
<name>A0A0C7NHG1_DEFTU</name>
<dbReference type="InterPro" id="IPR036069">
    <property type="entry name" value="DUF34/NIF3_sf"/>
</dbReference>
<comment type="similarity">
    <text evidence="1">Belongs to the GTP cyclohydrolase I type 2/NIF3 family.</text>
</comment>
<evidence type="ECO:0008006" key="6">
    <source>
        <dbReference type="Google" id="ProtNLM"/>
    </source>
</evidence>
<accession>A0A0C7NHG1</accession>
<reference evidence="5" key="1">
    <citation type="submission" date="2014-11" db="EMBL/GenBank/DDBJ databases">
        <authorList>
            <person name="Wibberg D."/>
        </authorList>
    </citation>
    <scope>NUCLEOTIDE SEQUENCE [LARGE SCALE GENOMIC DNA]</scope>
    <source>
        <strain evidence="5">L3</strain>
    </source>
</reference>
<dbReference type="STRING" id="1006576.DTL3_0077"/>
<feature type="binding site" evidence="3">
    <location>
        <position position="214"/>
    </location>
    <ligand>
        <name>a divalent metal cation</name>
        <dbReference type="ChEBI" id="CHEBI:60240"/>
        <label>1</label>
    </ligand>
</feature>
<feature type="binding site" evidence="3">
    <location>
        <position position="103"/>
    </location>
    <ligand>
        <name>a divalent metal cation</name>
        <dbReference type="ChEBI" id="CHEBI:60240"/>
        <label>1</label>
    </ligand>
</feature>
<evidence type="ECO:0000256" key="1">
    <source>
        <dbReference type="ARBA" id="ARBA00006964"/>
    </source>
</evidence>
<dbReference type="HOGENOM" id="CLU_037423_3_0_0"/>
<evidence type="ECO:0000313" key="5">
    <source>
        <dbReference type="Proteomes" id="UP000032809"/>
    </source>
</evidence>
<feature type="binding site" evidence="3">
    <location>
        <position position="67"/>
    </location>
    <ligand>
        <name>a divalent metal cation</name>
        <dbReference type="ChEBI" id="CHEBI:60240"/>
        <label>1</label>
    </ligand>
</feature>
<organism evidence="4 5">
    <name type="scientific">Defluviitoga tunisiensis</name>
    <dbReference type="NCBI Taxonomy" id="1006576"/>
    <lineage>
        <taxon>Bacteria</taxon>
        <taxon>Thermotogati</taxon>
        <taxon>Thermotogota</taxon>
        <taxon>Thermotogae</taxon>
        <taxon>Petrotogales</taxon>
        <taxon>Petrotogaceae</taxon>
        <taxon>Defluviitoga</taxon>
    </lineage>
</organism>
<dbReference type="SUPFAM" id="SSF102705">
    <property type="entry name" value="NIF3 (NGG1p interacting factor 3)-like"/>
    <property type="match status" value="1"/>
</dbReference>
<protein>
    <recommendedName>
        <fullName evidence="6">Nif3-like dinuclear metal center hexameric protein</fullName>
    </recommendedName>
</protein>
<keyword evidence="5" id="KW-1185">Reference proteome</keyword>
<dbReference type="KEGG" id="dtn:DTL3_0077"/>
<dbReference type="AlphaFoldDB" id="A0A0C7NHG1"/>
<evidence type="ECO:0000256" key="2">
    <source>
        <dbReference type="ARBA" id="ARBA00022723"/>
    </source>
</evidence>
<gene>
    <name evidence="4" type="ORF">DTL3_0077</name>
</gene>
<dbReference type="EMBL" id="LN824141">
    <property type="protein sequence ID" value="CEP77411.1"/>
    <property type="molecule type" value="Genomic_DNA"/>
</dbReference>
<feature type="binding site" evidence="3">
    <location>
        <position position="66"/>
    </location>
    <ligand>
        <name>a divalent metal cation</name>
        <dbReference type="ChEBI" id="CHEBI:60240"/>
        <label>1</label>
    </ligand>
</feature>